<feature type="transmembrane region" description="Helical" evidence="1">
    <location>
        <begin position="142"/>
        <end position="168"/>
    </location>
</feature>
<reference evidence="3" key="1">
    <citation type="journal article" date="2019" name="Int. J. Syst. Evol. Microbiol.">
        <title>The Global Catalogue of Microorganisms (GCM) 10K type strain sequencing project: providing services to taxonomists for standard genome sequencing and annotation.</title>
        <authorList>
            <consortium name="The Broad Institute Genomics Platform"/>
            <consortium name="The Broad Institute Genome Sequencing Center for Infectious Disease"/>
            <person name="Wu L."/>
            <person name="Ma J."/>
        </authorList>
    </citation>
    <scope>NUCLEOTIDE SEQUENCE [LARGE SCALE GENOMIC DNA]</scope>
    <source>
        <strain evidence="3">ICMP 6774ER</strain>
    </source>
</reference>
<gene>
    <name evidence="2" type="ORF">ACFSKW_02110</name>
</gene>
<keyword evidence="1" id="KW-0472">Membrane</keyword>
<dbReference type="PANTHER" id="PTHR42305">
    <property type="entry name" value="MEMBRANE PROTEIN RV1733C-RELATED"/>
    <property type="match status" value="1"/>
</dbReference>
<keyword evidence="1" id="KW-1133">Transmembrane helix</keyword>
<evidence type="ECO:0000256" key="1">
    <source>
        <dbReference type="SAM" id="Phobius"/>
    </source>
</evidence>
<accession>A0ABW4SLQ0</accession>
<protein>
    <recommendedName>
        <fullName evidence="4">Transmembrane protein</fullName>
    </recommendedName>
</protein>
<comment type="caution">
    <text evidence="2">The sequence shown here is derived from an EMBL/GenBank/DDBJ whole genome shotgun (WGS) entry which is preliminary data.</text>
</comment>
<evidence type="ECO:0000313" key="3">
    <source>
        <dbReference type="Proteomes" id="UP001597368"/>
    </source>
</evidence>
<dbReference type="EMBL" id="JBHUFV010000003">
    <property type="protein sequence ID" value="MFD1930263.1"/>
    <property type="molecule type" value="Genomic_DNA"/>
</dbReference>
<keyword evidence="1" id="KW-0812">Transmembrane</keyword>
<feature type="transmembrane region" description="Helical" evidence="1">
    <location>
        <begin position="31"/>
        <end position="52"/>
    </location>
</feature>
<dbReference type="RefSeq" id="WP_379568501.1">
    <property type="nucleotide sequence ID" value="NZ_JBHUFV010000003.1"/>
</dbReference>
<name>A0ABW4SLQ0_9ACTN</name>
<organism evidence="2 3">
    <name type="scientific">Nonomuraea mangrovi</name>
    <dbReference type="NCBI Taxonomy" id="2316207"/>
    <lineage>
        <taxon>Bacteria</taxon>
        <taxon>Bacillati</taxon>
        <taxon>Actinomycetota</taxon>
        <taxon>Actinomycetes</taxon>
        <taxon>Streptosporangiales</taxon>
        <taxon>Streptosporangiaceae</taxon>
        <taxon>Nonomuraea</taxon>
    </lineage>
</organism>
<dbReference type="PANTHER" id="PTHR42305:SF1">
    <property type="entry name" value="MEMBRANE PROTEIN RV1733C-RELATED"/>
    <property type="match status" value="1"/>
</dbReference>
<keyword evidence="3" id="KW-1185">Reference proteome</keyword>
<dbReference type="Proteomes" id="UP001597368">
    <property type="component" value="Unassembled WGS sequence"/>
</dbReference>
<dbReference type="InterPro" id="IPR039708">
    <property type="entry name" value="MT1774/Rv1733c-like"/>
</dbReference>
<proteinExistence type="predicted"/>
<sequence length="197" mass="21647">MKAAIAWIMCRVRRYRPDDNALRRPSDRLEAAALAVTAILLVLSVWPAVLVAEHVSEQERKDAAERHHVLATLLEDALAIPLSLGRGASPGKRVAVRWVTPEGEQRTGTVALQKAAGKGSTVRVWIDGAGELTTPPPTPGTIGFTSISTAVLVVMGAAWVLYGCLLGFRRALDRRRYADWDRAWAQANARWRRPHQS</sequence>
<evidence type="ECO:0000313" key="2">
    <source>
        <dbReference type="EMBL" id="MFD1930263.1"/>
    </source>
</evidence>
<evidence type="ECO:0008006" key="4">
    <source>
        <dbReference type="Google" id="ProtNLM"/>
    </source>
</evidence>